<feature type="non-terminal residue" evidence="1">
    <location>
        <position position="1"/>
    </location>
</feature>
<evidence type="ECO:0000313" key="2">
    <source>
        <dbReference type="Proteomes" id="UP000234323"/>
    </source>
</evidence>
<evidence type="ECO:0000313" key="1">
    <source>
        <dbReference type="EMBL" id="PKY53053.1"/>
    </source>
</evidence>
<dbReference type="Proteomes" id="UP000234323">
    <property type="component" value="Unassembled WGS sequence"/>
</dbReference>
<organism evidence="1 2">
    <name type="scientific">Rhizophagus irregularis</name>
    <dbReference type="NCBI Taxonomy" id="588596"/>
    <lineage>
        <taxon>Eukaryota</taxon>
        <taxon>Fungi</taxon>
        <taxon>Fungi incertae sedis</taxon>
        <taxon>Mucoromycota</taxon>
        <taxon>Glomeromycotina</taxon>
        <taxon>Glomeromycetes</taxon>
        <taxon>Glomerales</taxon>
        <taxon>Glomeraceae</taxon>
        <taxon>Rhizophagus</taxon>
    </lineage>
</organism>
<keyword evidence="2" id="KW-1185">Reference proteome</keyword>
<protein>
    <submittedName>
        <fullName evidence="1">Uncharacterized protein</fullName>
    </submittedName>
</protein>
<reference evidence="1 2" key="1">
    <citation type="submission" date="2015-10" db="EMBL/GenBank/DDBJ databases">
        <title>Genome analyses suggest a sexual origin of heterokaryosis in a supposedly ancient asexual fungus.</title>
        <authorList>
            <person name="Ropars J."/>
            <person name="Sedzielewska K."/>
            <person name="Noel J."/>
            <person name="Charron P."/>
            <person name="Farinelli L."/>
            <person name="Marton T."/>
            <person name="Kruger M."/>
            <person name="Pelin A."/>
            <person name="Brachmann A."/>
            <person name="Corradi N."/>
        </authorList>
    </citation>
    <scope>NUCLEOTIDE SEQUENCE [LARGE SCALE GENOMIC DNA]</scope>
    <source>
        <strain evidence="1 2">A4</strain>
    </source>
</reference>
<dbReference type="EMBL" id="LLXI01001318">
    <property type="protein sequence ID" value="PKY53053.1"/>
    <property type="molecule type" value="Genomic_DNA"/>
</dbReference>
<comment type="caution">
    <text evidence="1">The sequence shown here is derived from an EMBL/GenBank/DDBJ whole genome shotgun (WGS) entry which is preliminary data.</text>
</comment>
<dbReference type="AlphaFoldDB" id="A0A2I1H2E3"/>
<proteinExistence type="predicted"/>
<gene>
    <name evidence="1" type="ORF">RhiirA4_471067</name>
</gene>
<name>A0A2I1H2E3_9GLOM</name>
<accession>A0A2I1H2E3</accession>
<sequence length="64" mass="7403">YRSFGFGLRTLTSRTSVGFLDVRVFFYRSASLASLNKLVLNFRILDDMIGPKFYISNNLKLTNF</sequence>